<evidence type="ECO:0000256" key="6">
    <source>
        <dbReference type="ARBA" id="ARBA00022917"/>
    </source>
</evidence>
<dbReference type="GO" id="GO:0006429">
    <property type="term" value="P:leucyl-tRNA aminoacylation"/>
    <property type="evidence" value="ECO:0007669"/>
    <property type="project" value="InterPro"/>
</dbReference>
<protein>
    <recommendedName>
        <fullName evidence="2">leucine--tRNA ligase</fullName>
        <ecNumber evidence="2">6.1.1.4</ecNumber>
    </recommendedName>
</protein>
<dbReference type="EC" id="6.1.1.4" evidence="2"/>
<evidence type="ECO:0000313" key="10">
    <source>
        <dbReference type="EMBL" id="PIS14657.1"/>
    </source>
</evidence>
<dbReference type="EMBL" id="PEZI01000033">
    <property type="protein sequence ID" value="PIS14657.1"/>
    <property type="molecule type" value="Genomic_DNA"/>
</dbReference>
<evidence type="ECO:0000256" key="2">
    <source>
        <dbReference type="ARBA" id="ARBA00013164"/>
    </source>
</evidence>
<evidence type="ECO:0000256" key="3">
    <source>
        <dbReference type="ARBA" id="ARBA00022598"/>
    </source>
</evidence>
<organism evidence="10 11">
    <name type="scientific">Candidatus Shapirobacteria bacterium CG09_land_8_20_14_0_10_39_12</name>
    <dbReference type="NCBI Taxonomy" id="1974885"/>
    <lineage>
        <taxon>Bacteria</taxon>
        <taxon>Candidatus Shapironibacteriota</taxon>
    </lineage>
</organism>
<evidence type="ECO:0000313" key="11">
    <source>
        <dbReference type="Proteomes" id="UP000230775"/>
    </source>
</evidence>
<evidence type="ECO:0000256" key="5">
    <source>
        <dbReference type="ARBA" id="ARBA00022840"/>
    </source>
</evidence>
<proteinExistence type="inferred from homology"/>
<dbReference type="GO" id="GO:0005829">
    <property type="term" value="C:cytosol"/>
    <property type="evidence" value="ECO:0007669"/>
    <property type="project" value="TreeGrafter"/>
</dbReference>
<evidence type="ECO:0000256" key="1">
    <source>
        <dbReference type="ARBA" id="ARBA00005594"/>
    </source>
</evidence>
<dbReference type="AlphaFoldDB" id="A0A2H0WPV0"/>
<evidence type="ECO:0000256" key="7">
    <source>
        <dbReference type="ARBA" id="ARBA00023146"/>
    </source>
</evidence>
<comment type="catalytic activity">
    <reaction evidence="8">
        <text>tRNA(Leu) + L-leucine + ATP = L-leucyl-tRNA(Leu) + AMP + diphosphate</text>
        <dbReference type="Rhea" id="RHEA:11688"/>
        <dbReference type="Rhea" id="RHEA-COMP:9613"/>
        <dbReference type="Rhea" id="RHEA-COMP:9622"/>
        <dbReference type="ChEBI" id="CHEBI:30616"/>
        <dbReference type="ChEBI" id="CHEBI:33019"/>
        <dbReference type="ChEBI" id="CHEBI:57427"/>
        <dbReference type="ChEBI" id="CHEBI:78442"/>
        <dbReference type="ChEBI" id="CHEBI:78494"/>
        <dbReference type="ChEBI" id="CHEBI:456215"/>
        <dbReference type="EC" id="6.1.1.4"/>
    </reaction>
</comment>
<accession>A0A2H0WPV0</accession>
<sequence length="140" mass="16177">YNTAIAAMMELLNEFSNFKFLIFHEEHKKVLEKFLLILAPFAPHITEELWEKIGNKFSVHQQNWPEYDVNLIKEERATIAIQVNGKLRSTVEVPSAKVKDQSAVEETAKKDEKIKRYLGDKDIIKTIYVPGKLINFVVSS</sequence>
<dbReference type="SUPFAM" id="SSF47323">
    <property type="entry name" value="Anticodon-binding domain of a subclass of class I aminoacyl-tRNA synthetases"/>
    <property type="match status" value="1"/>
</dbReference>
<name>A0A2H0WPV0_9BACT</name>
<comment type="similarity">
    <text evidence="1">Belongs to the class-I aminoacyl-tRNA synthetase family.</text>
</comment>
<dbReference type="Gene3D" id="1.10.730.10">
    <property type="entry name" value="Isoleucyl-tRNA Synthetase, Domain 1"/>
    <property type="match status" value="1"/>
</dbReference>
<gene>
    <name evidence="10" type="ORF">COT64_01455</name>
</gene>
<keyword evidence="7" id="KW-0030">Aminoacyl-tRNA synthetase</keyword>
<keyword evidence="3 10" id="KW-0436">Ligase</keyword>
<dbReference type="GO" id="GO:0004823">
    <property type="term" value="F:leucine-tRNA ligase activity"/>
    <property type="evidence" value="ECO:0007669"/>
    <property type="project" value="UniProtKB-EC"/>
</dbReference>
<dbReference type="Pfam" id="PF08264">
    <property type="entry name" value="Anticodon_1"/>
    <property type="match status" value="1"/>
</dbReference>
<evidence type="ECO:0000256" key="8">
    <source>
        <dbReference type="ARBA" id="ARBA00047469"/>
    </source>
</evidence>
<dbReference type="InterPro" id="IPR013155">
    <property type="entry name" value="M/V/L/I-tRNA-synth_anticd-bd"/>
</dbReference>
<dbReference type="InterPro" id="IPR009080">
    <property type="entry name" value="tRNAsynth_Ia_anticodon-bd"/>
</dbReference>
<keyword evidence="5" id="KW-0067">ATP-binding</keyword>
<comment type="caution">
    <text evidence="10">The sequence shown here is derived from an EMBL/GenBank/DDBJ whole genome shotgun (WGS) entry which is preliminary data.</text>
</comment>
<dbReference type="PANTHER" id="PTHR43740:SF2">
    <property type="entry name" value="LEUCINE--TRNA LIGASE, MITOCHONDRIAL"/>
    <property type="match status" value="1"/>
</dbReference>
<evidence type="ECO:0000259" key="9">
    <source>
        <dbReference type="Pfam" id="PF08264"/>
    </source>
</evidence>
<dbReference type="Proteomes" id="UP000230775">
    <property type="component" value="Unassembled WGS sequence"/>
</dbReference>
<dbReference type="PANTHER" id="PTHR43740">
    <property type="entry name" value="LEUCYL-TRNA SYNTHETASE"/>
    <property type="match status" value="1"/>
</dbReference>
<keyword evidence="4" id="KW-0547">Nucleotide-binding</keyword>
<dbReference type="GO" id="GO:0005524">
    <property type="term" value="F:ATP binding"/>
    <property type="evidence" value="ECO:0007669"/>
    <property type="project" value="UniProtKB-KW"/>
</dbReference>
<feature type="non-terminal residue" evidence="10">
    <location>
        <position position="1"/>
    </location>
</feature>
<reference evidence="11" key="1">
    <citation type="submission" date="2017-09" db="EMBL/GenBank/DDBJ databases">
        <title>Depth-based differentiation of microbial function through sediment-hosted aquifers and enrichment of novel symbionts in the deep terrestrial subsurface.</title>
        <authorList>
            <person name="Probst A.J."/>
            <person name="Ladd B."/>
            <person name="Jarett J.K."/>
            <person name="Geller-Mcgrath D.E."/>
            <person name="Sieber C.M.K."/>
            <person name="Emerson J.B."/>
            <person name="Anantharaman K."/>
            <person name="Thomas B.C."/>
            <person name="Malmstrom R."/>
            <person name="Stieglmeier M."/>
            <person name="Klingl A."/>
            <person name="Woyke T."/>
            <person name="Ryan C.M."/>
            <person name="Banfield J.F."/>
        </authorList>
    </citation>
    <scope>NUCLEOTIDE SEQUENCE [LARGE SCALE GENOMIC DNA]</scope>
</reference>
<keyword evidence="6" id="KW-0648">Protein biosynthesis</keyword>
<dbReference type="InterPro" id="IPR002302">
    <property type="entry name" value="Leu-tRNA-ligase"/>
</dbReference>
<feature type="domain" description="Methionyl/Valyl/Leucyl/Isoleucyl-tRNA synthetase anticodon-binding" evidence="9">
    <location>
        <begin position="1"/>
        <end position="98"/>
    </location>
</feature>
<evidence type="ECO:0000256" key="4">
    <source>
        <dbReference type="ARBA" id="ARBA00022741"/>
    </source>
</evidence>